<evidence type="ECO:0000313" key="2">
    <source>
        <dbReference type="Proteomes" id="UP000254939"/>
    </source>
</evidence>
<dbReference type="RefSeq" id="WP_114711551.1">
    <property type="nucleotide sequence ID" value="NZ_KZ857258.1"/>
</dbReference>
<dbReference type="OrthoDB" id="7006010at2"/>
<comment type="caution">
    <text evidence="1">The sequence shown here is derived from an EMBL/GenBank/DDBJ whole genome shotgun (WGS) entry which is preliminary data.</text>
</comment>
<evidence type="ECO:0000313" key="1">
    <source>
        <dbReference type="EMBL" id="RDJ15465.1"/>
    </source>
</evidence>
<sequence>MNDKNKIPSDEELTAYIDGELSNAEVSRIEAVLSSDEHATARLAFLSQSSLSFQQAFEPLLSAAPKARLDAMLGILPAEARPVPARSNRRGFLAALAACLVAGVVADRAVIGIRNRVHASDESNEWRAVVAEYIALYTPDTLAGPSPSGEAQVAQLARLDDKLGLSLSPEAVSLPGIEFKRAQMLQYDEKPLAQIAYLDPETGPLALCIVRSDVGMKEPDVEGRNGMNVVYWSNATHAFMLIGRIPIDRMQELADGVRARISA</sequence>
<dbReference type="AlphaFoldDB" id="A0A370KVE6"/>
<gene>
    <name evidence="1" type="ORF">B5K06_03950</name>
</gene>
<organism evidence="1 2">
    <name type="scientific">Rhizobium grahamii</name>
    <dbReference type="NCBI Taxonomy" id="1120045"/>
    <lineage>
        <taxon>Bacteria</taxon>
        <taxon>Pseudomonadati</taxon>
        <taxon>Pseudomonadota</taxon>
        <taxon>Alphaproteobacteria</taxon>
        <taxon>Hyphomicrobiales</taxon>
        <taxon>Rhizobiaceae</taxon>
        <taxon>Rhizobium/Agrobacterium group</taxon>
        <taxon>Rhizobium</taxon>
    </lineage>
</organism>
<name>A0A370KVE6_9HYPH</name>
<protein>
    <submittedName>
        <fullName evidence="1">Fis family transcriptional regulator</fullName>
    </submittedName>
</protein>
<reference evidence="1 2" key="1">
    <citation type="submission" date="2017-03" db="EMBL/GenBank/DDBJ databases">
        <title>Genome analysis of Rhizobial strains effectives or ineffectives for nitrogen fixation isolated from bean seeds.</title>
        <authorList>
            <person name="Peralta H."/>
            <person name="Aguilar-Vera A."/>
            <person name="Mora Y."/>
            <person name="Vargas-Lagunas C."/>
            <person name="Girard L."/>
            <person name="Mora J."/>
        </authorList>
    </citation>
    <scope>NUCLEOTIDE SEQUENCE [LARGE SCALE GENOMIC DNA]</scope>
    <source>
        <strain evidence="1 2">CCGM3</strain>
    </source>
</reference>
<dbReference type="EMBL" id="NAAC01000004">
    <property type="protein sequence ID" value="RDJ15465.1"/>
    <property type="molecule type" value="Genomic_DNA"/>
</dbReference>
<dbReference type="Proteomes" id="UP000254939">
    <property type="component" value="Unassembled WGS sequence"/>
</dbReference>
<accession>A0A370KVE6</accession>
<proteinExistence type="predicted"/>